<dbReference type="GO" id="GO:0016788">
    <property type="term" value="F:hydrolase activity, acting on ester bonds"/>
    <property type="evidence" value="ECO:0007669"/>
    <property type="project" value="InterPro"/>
</dbReference>
<proteinExistence type="predicted"/>
<gene>
    <name evidence="1" type="ORF">GS18_0220525</name>
</gene>
<reference evidence="1 2" key="1">
    <citation type="journal article" date="2005" name="Int. J. Syst. Evol. Microbiol.">
        <title>Bacillus cibi sp. nov., isolated from jeotgal, a traditional Korean fermented seafood.</title>
        <authorList>
            <person name="Yoon J.H."/>
            <person name="Lee C.H."/>
            <person name="Oh T.K."/>
        </authorList>
    </citation>
    <scope>NUCLEOTIDE SEQUENCE [LARGE SCALE GENOMIC DNA]</scope>
    <source>
        <strain evidence="1 2">DSM 16189</strain>
    </source>
</reference>
<sequence>MLKKGIMILTAAAVLLVFIYPYAIQSLNQRDTHSMEDVFPKSYDESRQTFLSYENVLRPKWTNVRHDSFSLNEKDTIDSIKADATEEKENLIMLTGGVHGIEGYAGSAMQSIFVRELAGQLNEKTTGLHIVHAVNPWGMKNERRYNEHNVDLNRNFVYDWNSFDLSQNRNYEELNEFFEREKRVGHMLLHDAGFYSRVAARAVTSGTSAIEQALLTGQYAYPKGVYYGGTKDEPSTAYMKGLFKDILESGYKKIVHIDLHTGYGPRYQMSIFSSSKETMTEKEAEKAFNYPLVFTPDSKDYYVTNGDMTEYFYRLKEELSPEKELYSTTFEFGTLGDGTVASIQSLKRTIEENQLYFNQSGSKKSEDIIHNRYLELFYPSEEKWRKKAAADFKDAVNGVLAYKKILREEEIE</sequence>
<dbReference type="InterPro" id="IPR021259">
    <property type="entry name" value="DUF2817"/>
</dbReference>
<comment type="caution">
    <text evidence="1">The sequence shown here is derived from an EMBL/GenBank/DDBJ whole genome shotgun (WGS) entry which is preliminary data.</text>
</comment>
<dbReference type="RefSeq" id="WP_029567220.1">
    <property type="nucleotide sequence ID" value="NZ_JNVC02000024.1"/>
</dbReference>
<dbReference type="GO" id="GO:0046872">
    <property type="term" value="F:metal ion binding"/>
    <property type="evidence" value="ECO:0007669"/>
    <property type="project" value="UniProtKB-KW"/>
</dbReference>
<dbReference type="Proteomes" id="UP000028549">
    <property type="component" value="Unassembled WGS sequence"/>
</dbReference>
<dbReference type="STRING" id="246786.GS18_0220525"/>
<dbReference type="OrthoDB" id="4014363at2"/>
<dbReference type="CDD" id="cd06233">
    <property type="entry name" value="M14-like"/>
    <property type="match status" value="1"/>
</dbReference>
<evidence type="ECO:0000313" key="1">
    <source>
        <dbReference type="EMBL" id="KEZ47229.1"/>
    </source>
</evidence>
<dbReference type="Gene3D" id="3.40.630.10">
    <property type="entry name" value="Zn peptidases"/>
    <property type="match status" value="1"/>
</dbReference>
<keyword evidence="2" id="KW-1185">Reference proteome</keyword>
<name>A0A084GIR7_METID</name>
<evidence type="ECO:0008006" key="3">
    <source>
        <dbReference type="Google" id="ProtNLM"/>
    </source>
</evidence>
<evidence type="ECO:0000313" key="2">
    <source>
        <dbReference type="Proteomes" id="UP000028549"/>
    </source>
</evidence>
<accession>A0A084GIR7</accession>
<dbReference type="AlphaFoldDB" id="A0A084GIR7"/>
<organism evidence="1 2">
    <name type="scientific">Metabacillus indicus</name>
    <name type="common">Bacillus indicus</name>
    <dbReference type="NCBI Taxonomy" id="246786"/>
    <lineage>
        <taxon>Bacteria</taxon>
        <taxon>Bacillati</taxon>
        <taxon>Bacillota</taxon>
        <taxon>Bacilli</taxon>
        <taxon>Bacillales</taxon>
        <taxon>Bacillaceae</taxon>
        <taxon>Metabacillus</taxon>
    </lineage>
</organism>
<dbReference type="EMBL" id="JNVC02000024">
    <property type="protein sequence ID" value="KEZ47229.1"/>
    <property type="molecule type" value="Genomic_DNA"/>
</dbReference>
<dbReference type="Pfam" id="PF10994">
    <property type="entry name" value="DUF2817"/>
    <property type="match status" value="1"/>
</dbReference>
<dbReference type="SUPFAM" id="SSF53187">
    <property type="entry name" value="Zn-dependent exopeptidases"/>
    <property type="match status" value="1"/>
</dbReference>
<protein>
    <recommendedName>
        <fullName evidence="3">DUF2817 domain-containing protein</fullName>
    </recommendedName>
</protein>